<dbReference type="EMBL" id="JBCDNA010000001">
    <property type="protein sequence ID" value="MEL4454876.1"/>
    <property type="molecule type" value="Genomic_DNA"/>
</dbReference>
<organism evidence="4 5">
    <name type="scientific">Lutimonas vermicola</name>
    <dbReference type="NCBI Taxonomy" id="414288"/>
    <lineage>
        <taxon>Bacteria</taxon>
        <taxon>Pseudomonadati</taxon>
        <taxon>Bacteroidota</taxon>
        <taxon>Flavobacteriia</taxon>
        <taxon>Flavobacteriales</taxon>
        <taxon>Flavobacteriaceae</taxon>
        <taxon>Lutimonas</taxon>
    </lineage>
</organism>
<reference evidence="4 5" key="1">
    <citation type="submission" date="2024-04" db="EMBL/GenBank/DDBJ databases">
        <title>whole genome sequencing of Lutimonas vermicola strain IMCC1616.</title>
        <authorList>
            <person name="Bae S.S."/>
        </authorList>
    </citation>
    <scope>NUCLEOTIDE SEQUENCE [LARGE SCALE GENOMIC DNA]</scope>
    <source>
        <strain evidence="4 5">IMCC1616</strain>
    </source>
</reference>
<dbReference type="SUPFAM" id="SSF56601">
    <property type="entry name" value="beta-lactamase/transpeptidase-like"/>
    <property type="match status" value="1"/>
</dbReference>
<dbReference type="InterPro" id="IPR012338">
    <property type="entry name" value="Beta-lactam/transpept-like"/>
</dbReference>
<evidence type="ECO:0000313" key="5">
    <source>
        <dbReference type="Proteomes" id="UP001474120"/>
    </source>
</evidence>
<dbReference type="Pfam" id="PF00144">
    <property type="entry name" value="Beta-lactamase"/>
    <property type="match status" value="1"/>
</dbReference>
<evidence type="ECO:0000313" key="4">
    <source>
        <dbReference type="EMBL" id="MEL4454876.1"/>
    </source>
</evidence>
<keyword evidence="5" id="KW-1185">Reference proteome</keyword>
<dbReference type="Proteomes" id="UP001474120">
    <property type="component" value="Unassembled WGS sequence"/>
</dbReference>
<dbReference type="GO" id="GO:0016787">
    <property type="term" value="F:hydrolase activity"/>
    <property type="evidence" value="ECO:0007669"/>
    <property type="project" value="UniProtKB-KW"/>
</dbReference>
<keyword evidence="4" id="KW-0378">Hydrolase</keyword>
<keyword evidence="2" id="KW-0472">Membrane</keyword>
<evidence type="ECO:0000256" key="1">
    <source>
        <dbReference type="ARBA" id="ARBA00004370"/>
    </source>
</evidence>
<evidence type="ECO:0000256" key="2">
    <source>
        <dbReference type="ARBA" id="ARBA00023136"/>
    </source>
</evidence>
<dbReference type="RefSeq" id="WP_342158570.1">
    <property type="nucleotide sequence ID" value="NZ_JBCDNA010000001.1"/>
</dbReference>
<feature type="domain" description="Beta-lactamase-related" evidence="3">
    <location>
        <begin position="45"/>
        <end position="343"/>
    </location>
</feature>
<comment type="subcellular location">
    <subcellularLocation>
        <location evidence="1">Membrane</location>
    </subcellularLocation>
</comment>
<gene>
    <name evidence="4" type="ORF">AABB81_03150</name>
</gene>
<evidence type="ECO:0000259" key="3">
    <source>
        <dbReference type="Pfam" id="PF00144"/>
    </source>
</evidence>
<dbReference type="EC" id="3.1.1.103" evidence="4"/>
<accession>A0ABU9KXF7</accession>
<sequence length="359" mass="40243">MTKPLYLKYLLAVITVLSLTISFSGYAQDAELKIDSLLLEKYAPDVPGADFLIARNGEIIYKKAFGLANLEQGVPMKTDNVFEIGSMTKQFTAIAILMLADQGKLQVDDEITKYIPDYPTQGHKITLHHLLTHTSGIKSFTSMKGLNDIANKDLTPLELIDFFKNETMDFAPGEAFKYNNSGYVILGYIIESVSRQAYAEFIEEHIFKRLGMTSSQYASHKKVIQRRASGYSQRDGYINTRHISFTIPYASGSLMSSVDDMFLWQEAIKNNVLISEETTEKAFINYSLNNGEPINYGYGWHLKTNDGMLSREHGGSIFGFKSMGVYLPDSDIYVIGLTNCDCNSPTKVTRQIAELVAKD</sequence>
<protein>
    <submittedName>
        <fullName evidence="4">Serine hydrolase domain-containing protein</fullName>
        <ecNumber evidence="4">3.1.1.103</ecNumber>
    </submittedName>
</protein>
<dbReference type="Gene3D" id="3.40.710.10">
    <property type="entry name" value="DD-peptidase/beta-lactamase superfamily"/>
    <property type="match status" value="1"/>
</dbReference>
<proteinExistence type="predicted"/>
<dbReference type="InterPro" id="IPR050491">
    <property type="entry name" value="AmpC-like"/>
</dbReference>
<dbReference type="PANTHER" id="PTHR46825">
    <property type="entry name" value="D-ALANYL-D-ALANINE-CARBOXYPEPTIDASE/ENDOPEPTIDASE AMPH"/>
    <property type="match status" value="1"/>
</dbReference>
<comment type="caution">
    <text evidence="4">The sequence shown here is derived from an EMBL/GenBank/DDBJ whole genome shotgun (WGS) entry which is preliminary data.</text>
</comment>
<name>A0ABU9KXF7_9FLAO</name>
<dbReference type="InterPro" id="IPR001466">
    <property type="entry name" value="Beta-lactam-related"/>
</dbReference>
<dbReference type="PANTHER" id="PTHR46825:SF11">
    <property type="entry name" value="PENICILLIN-BINDING PROTEIN 4"/>
    <property type="match status" value="1"/>
</dbReference>